<sequence>MLGHYQRVATISTHCIAFAAETPYCAWDANVAEMLDHASLVAPSRVCIQCASLALTTASSTRYHVDTWCHGGPLDWCISASAQY</sequence>
<dbReference type="Proteomes" id="UP000054032">
    <property type="component" value="Unassembled WGS sequence"/>
</dbReference>
<gene>
    <name evidence="1" type="ORF">COCMIDRAFT_104111</name>
</gene>
<dbReference type="OrthoDB" id="3672618at2759"/>
<evidence type="ECO:0000313" key="2">
    <source>
        <dbReference type="Proteomes" id="UP000054032"/>
    </source>
</evidence>
<name>W6ZFG0_COCMI</name>
<dbReference type="GeneID" id="19118443"/>
<dbReference type="AlphaFoldDB" id="W6ZFG0"/>
<reference evidence="1 2" key="1">
    <citation type="journal article" date="2013" name="PLoS Genet.">
        <title>Comparative genome structure, secondary metabolite, and effector coding capacity across Cochliobolus pathogens.</title>
        <authorList>
            <person name="Condon B.J."/>
            <person name="Leng Y."/>
            <person name="Wu D."/>
            <person name="Bushley K.E."/>
            <person name="Ohm R.A."/>
            <person name="Otillar R."/>
            <person name="Martin J."/>
            <person name="Schackwitz W."/>
            <person name="Grimwood J."/>
            <person name="MohdZainudin N."/>
            <person name="Xue C."/>
            <person name="Wang R."/>
            <person name="Manning V.A."/>
            <person name="Dhillon B."/>
            <person name="Tu Z.J."/>
            <person name="Steffenson B.J."/>
            <person name="Salamov A."/>
            <person name="Sun H."/>
            <person name="Lowry S."/>
            <person name="LaButti K."/>
            <person name="Han J."/>
            <person name="Copeland A."/>
            <person name="Lindquist E."/>
            <person name="Barry K."/>
            <person name="Schmutz J."/>
            <person name="Baker S.E."/>
            <person name="Ciuffetti L.M."/>
            <person name="Grigoriev I.V."/>
            <person name="Zhong S."/>
            <person name="Turgeon B.G."/>
        </authorList>
    </citation>
    <scope>NUCLEOTIDE SEQUENCE [LARGE SCALE GENOMIC DNA]</scope>
    <source>
        <strain evidence="1 2">ATCC 44560</strain>
    </source>
</reference>
<keyword evidence="2" id="KW-1185">Reference proteome</keyword>
<organism evidence="1 2">
    <name type="scientific">Bipolaris oryzae ATCC 44560</name>
    <dbReference type="NCBI Taxonomy" id="930090"/>
    <lineage>
        <taxon>Eukaryota</taxon>
        <taxon>Fungi</taxon>
        <taxon>Dikarya</taxon>
        <taxon>Ascomycota</taxon>
        <taxon>Pezizomycotina</taxon>
        <taxon>Dothideomycetes</taxon>
        <taxon>Pleosporomycetidae</taxon>
        <taxon>Pleosporales</taxon>
        <taxon>Pleosporineae</taxon>
        <taxon>Pleosporaceae</taxon>
        <taxon>Bipolaris</taxon>
    </lineage>
</organism>
<dbReference type="KEGG" id="bor:COCMIDRAFT_104111"/>
<protein>
    <submittedName>
        <fullName evidence="1">Uncharacterized protein</fullName>
    </submittedName>
</protein>
<dbReference type="HOGENOM" id="CLU_2527123_0_0_1"/>
<accession>W6ZFG0</accession>
<dbReference type="RefSeq" id="XP_007691274.1">
    <property type="nucleotide sequence ID" value="XM_007693084.1"/>
</dbReference>
<evidence type="ECO:0000313" key="1">
    <source>
        <dbReference type="EMBL" id="EUC42206.1"/>
    </source>
</evidence>
<proteinExistence type="predicted"/>
<dbReference type="EMBL" id="KI964069">
    <property type="protein sequence ID" value="EUC42206.1"/>
    <property type="molecule type" value="Genomic_DNA"/>
</dbReference>